<dbReference type="AlphaFoldDB" id="A0AAV1RFJ0"/>
<reference evidence="1 2" key="1">
    <citation type="submission" date="2024-01" db="EMBL/GenBank/DDBJ databases">
        <authorList>
            <person name="Waweru B."/>
        </authorList>
    </citation>
    <scope>NUCLEOTIDE SEQUENCE [LARGE SCALE GENOMIC DNA]</scope>
</reference>
<gene>
    <name evidence="1" type="ORF">DCAF_LOCUS10366</name>
</gene>
<sequence length="70" mass="7773">GVEVKDEGINKAINEGIIECDVVAIKVSDESDDLIIDFLGIDNSYSRRSSSVKLSFDDIGCKIFDYVNWV</sequence>
<organism evidence="1 2">
    <name type="scientific">Dovyalis caffra</name>
    <dbReference type="NCBI Taxonomy" id="77055"/>
    <lineage>
        <taxon>Eukaryota</taxon>
        <taxon>Viridiplantae</taxon>
        <taxon>Streptophyta</taxon>
        <taxon>Embryophyta</taxon>
        <taxon>Tracheophyta</taxon>
        <taxon>Spermatophyta</taxon>
        <taxon>Magnoliopsida</taxon>
        <taxon>eudicotyledons</taxon>
        <taxon>Gunneridae</taxon>
        <taxon>Pentapetalae</taxon>
        <taxon>rosids</taxon>
        <taxon>fabids</taxon>
        <taxon>Malpighiales</taxon>
        <taxon>Salicaceae</taxon>
        <taxon>Flacourtieae</taxon>
        <taxon>Dovyalis</taxon>
    </lineage>
</organism>
<comment type="caution">
    <text evidence="1">The sequence shown here is derived from an EMBL/GenBank/DDBJ whole genome shotgun (WGS) entry which is preliminary data.</text>
</comment>
<evidence type="ECO:0000313" key="2">
    <source>
        <dbReference type="Proteomes" id="UP001314170"/>
    </source>
</evidence>
<name>A0AAV1RFJ0_9ROSI</name>
<proteinExistence type="predicted"/>
<keyword evidence="2" id="KW-1185">Reference proteome</keyword>
<evidence type="ECO:0000313" key="1">
    <source>
        <dbReference type="EMBL" id="CAK7335374.1"/>
    </source>
</evidence>
<protein>
    <submittedName>
        <fullName evidence="1">Uncharacterized protein</fullName>
    </submittedName>
</protein>
<accession>A0AAV1RFJ0</accession>
<dbReference type="EMBL" id="CAWUPB010000994">
    <property type="protein sequence ID" value="CAK7335374.1"/>
    <property type="molecule type" value="Genomic_DNA"/>
</dbReference>
<feature type="non-terminal residue" evidence="1">
    <location>
        <position position="1"/>
    </location>
</feature>
<feature type="non-terminal residue" evidence="1">
    <location>
        <position position="70"/>
    </location>
</feature>
<dbReference type="Proteomes" id="UP001314170">
    <property type="component" value="Unassembled WGS sequence"/>
</dbReference>